<dbReference type="InterPro" id="IPR009097">
    <property type="entry name" value="Cyclic_Pdiesterase"/>
</dbReference>
<protein>
    <recommendedName>
        <fullName evidence="4">2'-5' RNA ligase family protein</fullName>
    </recommendedName>
</protein>
<proteinExistence type="predicted"/>
<dbReference type="KEGG" id="fls:GLV81_07220"/>
<dbReference type="AlphaFoldDB" id="A0A6I6G6J3"/>
<reference evidence="2 3" key="1">
    <citation type="submission" date="2019-11" db="EMBL/GenBank/DDBJ databases">
        <authorList>
            <person name="Im W.T."/>
        </authorList>
    </citation>
    <scope>NUCLEOTIDE SEQUENCE [LARGE SCALE GENOMIC DNA]</scope>
    <source>
        <strain evidence="2 3">SB-02</strain>
    </source>
</reference>
<sequence>MYNNNRGNRSGGGGYGRGDNNRGGGGGRGGYGNRGGGGFRPRGQQDFRPKRNPLPEGFALYYVALICPDELNEKVKAQKEYMFEQYGCRAAGKSPAHITIVPPFRAEEDLQQNLLDFVTTFNIGIAPFTVDLNGYGNFGDRVLFIDVAPNQQLLQLEQECMQEFTDQFPSIIFGMKPPFNPHVTIATRDIPEGKLQEAKAYFEAQGSFAEQFDAKELRLVKLDHGNWNVV</sequence>
<feature type="region of interest" description="Disordered" evidence="1">
    <location>
        <begin position="1"/>
        <end position="50"/>
    </location>
</feature>
<name>A0A6I6G6J3_9BACT</name>
<feature type="compositionally biased region" description="Gly residues" evidence="1">
    <location>
        <begin position="9"/>
        <end position="40"/>
    </location>
</feature>
<dbReference type="Proteomes" id="UP000426027">
    <property type="component" value="Chromosome"/>
</dbReference>
<dbReference type="PANTHER" id="PTHR40037:SF1">
    <property type="entry name" value="PHOSPHOESTERASE SAOUHSC_00951-RELATED"/>
    <property type="match status" value="1"/>
</dbReference>
<dbReference type="RefSeq" id="WP_157478135.1">
    <property type="nucleotide sequence ID" value="NZ_CP046566.1"/>
</dbReference>
<dbReference type="InterPro" id="IPR050580">
    <property type="entry name" value="2H_phosphoesterase_YjcG-like"/>
</dbReference>
<dbReference type="SUPFAM" id="SSF55144">
    <property type="entry name" value="LigT-like"/>
    <property type="match status" value="1"/>
</dbReference>
<gene>
    <name evidence="2" type="ORF">GLV81_07220</name>
</gene>
<dbReference type="Pfam" id="PF13563">
    <property type="entry name" value="2_5_RNA_ligase2"/>
    <property type="match status" value="1"/>
</dbReference>
<dbReference type="PANTHER" id="PTHR40037">
    <property type="entry name" value="PHOSPHOESTERASE YJCG-RELATED"/>
    <property type="match status" value="1"/>
</dbReference>
<dbReference type="Gene3D" id="3.90.1140.10">
    <property type="entry name" value="Cyclic phosphodiesterase"/>
    <property type="match status" value="1"/>
</dbReference>
<dbReference type="EMBL" id="CP046566">
    <property type="protein sequence ID" value="QGW27917.1"/>
    <property type="molecule type" value="Genomic_DNA"/>
</dbReference>
<evidence type="ECO:0008006" key="4">
    <source>
        <dbReference type="Google" id="ProtNLM"/>
    </source>
</evidence>
<accession>A0A6I6G6J3</accession>
<evidence type="ECO:0000313" key="3">
    <source>
        <dbReference type="Proteomes" id="UP000426027"/>
    </source>
</evidence>
<evidence type="ECO:0000256" key="1">
    <source>
        <dbReference type="SAM" id="MobiDB-lite"/>
    </source>
</evidence>
<evidence type="ECO:0000313" key="2">
    <source>
        <dbReference type="EMBL" id="QGW27917.1"/>
    </source>
</evidence>
<keyword evidence="3" id="KW-1185">Reference proteome</keyword>
<organism evidence="2 3">
    <name type="scientific">Phnomibacter ginsenosidimutans</name>
    <dbReference type="NCBI Taxonomy" id="2676868"/>
    <lineage>
        <taxon>Bacteria</taxon>
        <taxon>Pseudomonadati</taxon>
        <taxon>Bacteroidota</taxon>
        <taxon>Chitinophagia</taxon>
        <taxon>Chitinophagales</taxon>
        <taxon>Chitinophagaceae</taxon>
        <taxon>Phnomibacter</taxon>
    </lineage>
</organism>